<sequence>MMEQEQERLLDEATAVVKEQAFYMKRAIDNENIRDALKHASNMICELRTSLLSPKNYYDLYMQVFQELQHLAGFFTERQRHSRKMSDLYESVQHAGNILPRLYLLITVGASYIKSKEAPAKDILKDMTELCKGVQHPMRGLFLRYYLTQMCKDKLPDTGSEYESEEGGSVNDAFDFLLTNFTEATRLWARIQHSGSAKERQRRERERHDLRVLVGANLVRLSQLEGMTRDFYADVALPKILEEMASTKDTMAQQYLLDCIIQVFSDECHLRTLDQFLSACMRVLPSVDLKPILVNLMKRLANFVSANPDAVPEGVDIFGLFRRHLNELIDRPVPAPPPATAPGATAINGPTDRGSQVDPSGLLELQVAFLTFTLTLYPERVDYVDLILGSTVTLLSRIYGSPSGPGVATNGKDKEASGGGGEGGPKRKLEGKGVDSVVELLATPLKSLSLSILEMDHYTNLMKFLNFRTRKQVAISMVRTVLAAGTPLDEPDAVQRFFSFITPLIRDEEDSPLDEEVDAEEFASEQQQVCRLIHAIRHDDTDQVFAMYTTARNAFGKGGPRRMVHTLPPTVAAALQLIPRIQQREIDAASGIEGVAPPSYTLKKVFQFVHRTCTELVSCAPEVALRLFLQAAVMANKCDAINPGSFEPICYEFVTQALVCYEEELSDSRAQFQGILMMVGTLSSHVTCLEPDNYDTLAANITQHGAKLLKKPDQCRAILVCSHLFWNNPLRRNPQRVLECLQKALKIADVAIQSSPAHVALFVEILDKYIYYYEQENHHITVSYISHLMELCNEQVTYADEDSMTEPRKNFNATLNYLKKKKAQLPPDAKYAELDLDKLSTSTLNNGVGS</sequence>
<gene>
    <name evidence="12" type="ORF">Vbra_21166</name>
</gene>
<dbReference type="Pfam" id="PF03635">
    <property type="entry name" value="Vps35"/>
    <property type="match status" value="1"/>
</dbReference>
<proteinExistence type="inferred from homology"/>
<organism evidence="12 13">
    <name type="scientific">Vitrella brassicaformis (strain CCMP3155)</name>
    <dbReference type="NCBI Taxonomy" id="1169540"/>
    <lineage>
        <taxon>Eukaryota</taxon>
        <taxon>Sar</taxon>
        <taxon>Alveolata</taxon>
        <taxon>Colpodellida</taxon>
        <taxon>Vitrellaceae</taxon>
        <taxon>Vitrella</taxon>
    </lineage>
</organism>
<evidence type="ECO:0000256" key="2">
    <source>
        <dbReference type="ARBA" id="ARBA00004394"/>
    </source>
</evidence>
<dbReference type="InParanoid" id="A0A0G4EZ95"/>
<dbReference type="Gene3D" id="1.25.40.660">
    <property type="entry name" value="Vacuolar protein sorting-associated protein 35, helical subcomplex Vps35-C"/>
    <property type="match status" value="1"/>
</dbReference>
<feature type="region of interest" description="Disordered" evidence="11">
    <location>
        <begin position="333"/>
        <end position="357"/>
    </location>
</feature>
<evidence type="ECO:0000313" key="12">
    <source>
        <dbReference type="EMBL" id="CEM04516.1"/>
    </source>
</evidence>
<reference evidence="12 13" key="1">
    <citation type="submission" date="2014-11" db="EMBL/GenBank/DDBJ databases">
        <authorList>
            <person name="Zhu J."/>
            <person name="Qi W."/>
            <person name="Song R."/>
        </authorList>
    </citation>
    <scope>NUCLEOTIDE SEQUENCE [LARGE SCALE GENOMIC DNA]</scope>
</reference>
<dbReference type="FunFam" id="1.25.40.660:FF:000003">
    <property type="entry name" value="Vacuolar protein sorting-associated protein 35"/>
    <property type="match status" value="1"/>
</dbReference>
<dbReference type="EMBL" id="CDMY01000352">
    <property type="protein sequence ID" value="CEM04516.1"/>
    <property type="molecule type" value="Genomic_DNA"/>
</dbReference>
<protein>
    <recommendedName>
        <fullName evidence="10">Vacuolar protein sorting-associated protein 35</fullName>
    </recommendedName>
</protein>
<dbReference type="PIRSF" id="PIRSF009375">
    <property type="entry name" value="Retromer_Vps35"/>
    <property type="match status" value="1"/>
</dbReference>
<accession>A0A0G4EZ95</accession>
<evidence type="ECO:0000256" key="11">
    <source>
        <dbReference type="SAM" id="MobiDB-lite"/>
    </source>
</evidence>
<dbReference type="GO" id="GO:0006886">
    <property type="term" value="P:intracellular protein transport"/>
    <property type="evidence" value="ECO:0007669"/>
    <property type="project" value="TreeGrafter"/>
</dbReference>
<keyword evidence="5 10" id="KW-0813">Transport</keyword>
<dbReference type="GO" id="GO:0030906">
    <property type="term" value="C:retromer, cargo-selective complex"/>
    <property type="evidence" value="ECO:0007669"/>
    <property type="project" value="InterPro"/>
</dbReference>
<evidence type="ECO:0000256" key="3">
    <source>
        <dbReference type="ARBA" id="ARBA00004496"/>
    </source>
</evidence>
<dbReference type="GO" id="GO:0005829">
    <property type="term" value="C:cytosol"/>
    <property type="evidence" value="ECO:0007669"/>
    <property type="project" value="GOC"/>
</dbReference>
<comment type="function">
    <text evidence="10">Plays a role in vesicular protein sorting.</text>
</comment>
<evidence type="ECO:0000256" key="7">
    <source>
        <dbReference type="ARBA" id="ARBA00022927"/>
    </source>
</evidence>
<dbReference type="GO" id="GO:0000139">
    <property type="term" value="C:Golgi membrane"/>
    <property type="evidence" value="ECO:0007669"/>
    <property type="project" value="UniProtKB-SubCell"/>
</dbReference>
<feature type="region of interest" description="Disordered" evidence="11">
    <location>
        <begin position="403"/>
        <end position="430"/>
    </location>
</feature>
<evidence type="ECO:0000313" key="13">
    <source>
        <dbReference type="Proteomes" id="UP000041254"/>
    </source>
</evidence>
<keyword evidence="8" id="KW-0333">Golgi apparatus</keyword>
<dbReference type="GO" id="GO:0042147">
    <property type="term" value="P:retrograde transport, endosome to Golgi"/>
    <property type="evidence" value="ECO:0007669"/>
    <property type="project" value="InterPro"/>
</dbReference>
<evidence type="ECO:0000256" key="8">
    <source>
        <dbReference type="ARBA" id="ARBA00023034"/>
    </source>
</evidence>
<comment type="similarity">
    <text evidence="4 10">Belongs to the VPS35 family.</text>
</comment>
<dbReference type="AlphaFoldDB" id="A0A0G4EZ95"/>
<evidence type="ECO:0000256" key="9">
    <source>
        <dbReference type="ARBA" id="ARBA00023136"/>
    </source>
</evidence>
<dbReference type="GO" id="GO:0005770">
    <property type="term" value="C:late endosome"/>
    <property type="evidence" value="ECO:0007669"/>
    <property type="project" value="TreeGrafter"/>
</dbReference>
<evidence type="ECO:0000256" key="10">
    <source>
        <dbReference type="PIRNR" id="PIRNR009375"/>
    </source>
</evidence>
<dbReference type="FunCoup" id="A0A0G4EZ95">
    <property type="interactions" value="640"/>
</dbReference>
<name>A0A0G4EZ95_VITBC</name>
<dbReference type="InterPro" id="IPR005378">
    <property type="entry name" value="Vps35"/>
</dbReference>
<dbReference type="OMA" id="YIRSREY"/>
<comment type="subcellular location">
    <subcellularLocation>
        <location evidence="3">Cytoplasm</location>
    </subcellularLocation>
    <subcellularLocation>
        <location evidence="2">Golgi apparatus membrane</location>
    </subcellularLocation>
    <subcellularLocation>
        <location evidence="1">Membrane</location>
        <topology evidence="1">Peripheral membrane protein</topology>
    </subcellularLocation>
</comment>
<dbReference type="InterPro" id="IPR042491">
    <property type="entry name" value="Vps35_C"/>
</dbReference>
<keyword evidence="7 10" id="KW-0653">Protein transport</keyword>
<evidence type="ECO:0000256" key="6">
    <source>
        <dbReference type="ARBA" id="ARBA00022490"/>
    </source>
</evidence>
<keyword evidence="13" id="KW-1185">Reference proteome</keyword>
<dbReference type="VEuPathDB" id="CryptoDB:Vbra_21166"/>
<evidence type="ECO:0000256" key="4">
    <source>
        <dbReference type="ARBA" id="ARBA00006536"/>
    </source>
</evidence>
<evidence type="ECO:0000256" key="5">
    <source>
        <dbReference type="ARBA" id="ARBA00022448"/>
    </source>
</evidence>
<dbReference type="PANTHER" id="PTHR11099">
    <property type="entry name" value="VACUOLAR SORTING PROTEIN 35"/>
    <property type="match status" value="1"/>
</dbReference>
<dbReference type="OrthoDB" id="412021at2759"/>
<evidence type="ECO:0000256" key="1">
    <source>
        <dbReference type="ARBA" id="ARBA00004170"/>
    </source>
</evidence>
<dbReference type="PANTHER" id="PTHR11099:SF0">
    <property type="entry name" value="VACUOLAR PROTEIN SORTING-ASSOCIATED PROTEIN 35"/>
    <property type="match status" value="1"/>
</dbReference>
<dbReference type="PhylomeDB" id="A0A0G4EZ95"/>
<dbReference type="STRING" id="1169540.A0A0G4EZ95"/>
<keyword evidence="6" id="KW-0963">Cytoplasm</keyword>
<dbReference type="Proteomes" id="UP000041254">
    <property type="component" value="Unassembled WGS sequence"/>
</dbReference>
<keyword evidence="9" id="KW-0472">Membrane</keyword>